<evidence type="ECO:0000259" key="1">
    <source>
        <dbReference type="Pfam" id="PF07589"/>
    </source>
</evidence>
<evidence type="ECO:0000313" key="3">
    <source>
        <dbReference type="Proteomes" id="UP000189835"/>
    </source>
</evidence>
<dbReference type="Pfam" id="PF07589">
    <property type="entry name" value="PEP-CTERM"/>
    <property type="match status" value="1"/>
</dbReference>
<protein>
    <recommendedName>
        <fullName evidence="1">Ice-binding protein C-terminal domain-containing protein</fullName>
    </recommendedName>
</protein>
<evidence type="ECO:0000313" key="2">
    <source>
        <dbReference type="EMBL" id="OPF18812.1"/>
    </source>
</evidence>
<dbReference type="NCBIfam" id="TIGR02595">
    <property type="entry name" value="PEP_CTERM"/>
    <property type="match status" value="1"/>
</dbReference>
<organism evidence="2 3">
    <name type="scientific">Microcystis aeruginosa KW</name>
    <dbReference type="NCBI Taxonomy" id="1960155"/>
    <lineage>
        <taxon>Bacteria</taxon>
        <taxon>Bacillati</taxon>
        <taxon>Cyanobacteriota</taxon>
        <taxon>Cyanophyceae</taxon>
        <taxon>Oscillatoriophycideae</taxon>
        <taxon>Chroococcales</taxon>
        <taxon>Microcystaceae</taxon>
        <taxon>Microcystis</taxon>
    </lineage>
</organism>
<reference evidence="2 3" key="1">
    <citation type="submission" date="2017-02" db="EMBL/GenBank/DDBJ databases">
        <title>Genome sequence of Microcystis aeruginosa KW.</title>
        <authorList>
            <person name="Oh H.-M."/>
            <person name="Ahn C.-Y."/>
            <person name="Jeong H."/>
            <person name="Srivastava A."/>
            <person name="Lee H.-G."/>
            <person name="Kang S.-R."/>
        </authorList>
    </citation>
    <scope>NUCLEOTIDE SEQUENCE [LARGE SCALE GENOMIC DNA]</scope>
    <source>
        <strain evidence="2 3">KW</strain>
    </source>
</reference>
<dbReference type="AlphaFoldDB" id="A0A1V4BVR1"/>
<dbReference type="Proteomes" id="UP000189835">
    <property type="component" value="Unassembled WGS sequence"/>
</dbReference>
<sequence length="207" mass="21609">MGLSTSQPVAAATLLEDNFDAENSGTGTLNYSGLANWDVTDGSVDLIGNGFFDFLPSNGLYLDLDGSTGNAGKLESKTTYSFNPGDIVELKFNLAGSQRGDTNSVTVSLGSLLNEVFTLNSPTSLTTITRSFTVASATNAELVFDHSGGDSFGLLLDNVKLSVNPQTPLTSVPEPGSTLGILALGVLAAGSCFNRKLSQEKRSKQDN</sequence>
<feature type="domain" description="Ice-binding protein C-terminal" evidence="1">
    <location>
        <begin position="171"/>
        <end position="195"/>
    </location>
</feature>
<name>A0A1V4BVR1_MICAE</name>
<dbReference type="InterPro" id="IPR013424">
    <property type="entry name" value="Ice-binding_C"/>
</dbReference>
<accession>A0A1V4BVR1</accession>
<gene>
    <name evidence="2" type="ORF">B1L04_05030</name>
</gene>
<dbReference type="EMBL" id="MVGR01000003">
    <property type="protein sequence ID" value="OPF18812.1"/>
    <property type="molecule type" value="Genomic_DNA"/>
</dbReference>
<comment type="caution">
    <text evidence="2">The sequence shown here is derived from an EMBL/GenBank/DDBJ whole genome shotgun (WGS) entry which is preliminary data.</text>
</comment>
<proteinExistence type="predicted"/>